<organism evidence="1 2">
    <name type="scientific">Rhizopus microsporus</name>
    <dbReference type="NCBI Taxonomy" id="58291"/>
    <lineage>
        <taxon>Eukaryota</taxon>
        <taxon>Fungi</taxon>
        <taxon>Fungi incertae sedis</taxon>
        <taxon>Mucoromycota</taxon>
        <taxon>Mucoromycotina</taxon>
        <taxon>Mucoromycetes</taxon>
        <taxon>Mucorales</taxon>
        <taxon>Mucorineae</taxon>
        <taxon>Rhizopodaceae</taxon>
        <taxon>Rhizopus</taxon>
    </lineage>
</organism>
<name>A0A1X0S442_RHIZD</name>
<reference evidence="1 2" key="1">
    <citation type="journal article" date="2016" name="Proc. Natl. Acad. Sci. U.S.A.">
        <title>Lipid metabolic changes in an early divergent fungus govern the establishment of a mutualistic symbiosis with endobacteria.</title>
        <authorList>
            <person name="Lastovetsky O.A."/>
            <person name="Gaspar M.L."/>
            <person name="Mondo S.J."/>
            <person name="LaButti K.M."/>
            <person name="Sandor L."/>
            <person name="Grigoriev I.V."/>
            <person name="Henry S.A."/>
            <person name="Pawlowska T.E."/>
        </authorList>
    </citation>
    <scope>NUCLEOTIDE SEQUENCE [LARGE SCALE GENOMIC DNA]</scope>
    <source>
        <strain evidence="1 2">ATCC 11559</strain>
    </source>
</reference>
<evidence type="ECO:0000313" key="1">
    <source>
        <dbReference type="EMBL" id="ORE19052.1"/>
    </source>
</evidence>
<evidence type="ECO:0000313" key="2">
    <source>
        <dbReference type="Proteomes" id="UP000242381"/>
    </source>
</evidence>
<dbReference type="Gene3D" id="2.120.10.80">
    <property type="entry name" value="Kelch-type beta propeller"/>
    <property type="match status" value="1"/>
</dbReference>
<dbReference type="SUPFAM" id="SSF50965">
    <property type="entry name" value="Galactose oxidase, central domain"/>
    <property type="match status" value="1"/>
</dbReference>
<sequence>MHLINHTIVFNSYDNTWQKLPDFSGEKQRTDGRAVAVSLDTGDTVIIFGSETVKVFPMVIGNKTVESHVGLPLLNCTIYHTSSQIWAYLSRQINAPLDKIPYEHSATFHPSSGIIYYFGGRNCDISDGAHIDTKKMIWGQNNYIASTGSQFPSNRYGLTTVLAPDSQHIIMYGGYHDSEDKKSIKNKDIS</sequence>
<dbReference type="InterPro" id="IPR015915">
    <property type="entry name" value="Kelch-typ_b-propeller"/>
</dbReference>
<dbReference type="EMBL" id="KV921318">
    <property type="protein sequence ID" value="ORE19052.1"/>
    <property type="molecule type" value="Genomic_DNA"/>
</dbReference>
<accession>A0A1X0S442</accession>
<evidence type="ECO:0008006" key="3">
    <source>
        <dbReference type="Google" id="ProtNLM"/>
    </source>
</evidence>
<dbReference type="VEuPathDB" id="FungiDB:BCV72DRAFT_306107"/>
<dbReference type="Proteomes" id="UP000242381">
    <property type="component" value="Unassembled WGS sequence"/>
</dbReference>
<dbReference type="InterPro" id="IPR011043">
    <property type="entry name" value="Gal_Oxase/kelch_b-propeller"/>
</dbReference>
<gene>
    <name evidence="1" type="ORF">BCV71DRAFT_263346</name>
</gene>
<proteinExistence type="predicted"/>
<protein>
    <recommendedName>
        <fullName evidence="3">Galactose oxidase</fullName>
    </recommendedName>
</protein>
<dbReference type="AlphaFoldDB" id="A0A1X0S442"/>